<organism evidence="1 2">
    <name type="scientific">Macrosiphum euphorbiae</name>
    <name type="common">potato aphid</name>
    <dbReference type="NCBI Taxonomy" id="13131"/>
    <lineage>
        <taxon>Eukaryota</taxon>
        <taxon>Metazoa</taxon>
        <taxon>Ecdysozoa</taxon>
        <taxon>Arthropoda</taxon>
        <taxon>Hexapoda</taxon>
        <taxon>Insecta</taxon>
        <taxon>Pterygota</taxon>
        <taxon>Neoptera</taxon>
        <taxon>Paraneoptera</taxon>
        <taxon>Hemiptera</taxon>
        <taxon>Sternorrhyncha</taxon>
        <taxon>Aphidomorpha</taxon>
        <taxon>Aphidoidea</taxon>
        <taxon>Aphididae</taxon>
        <taxon>Macrosiphini</taxon>
        <taxon>Macrosiphum</taxon>
    </lineage>
</organism>
<dbReference type="Proteomes" id="UP001160148">
    <property type="component" value="Unassembled WGS sequence"/>
</dbReference>
<proteinExistence type="predicted"/>
<protein>
    <recommendedName>
        <fullName evidence="3">Protein ANTAGONIST OF LIKE HETEROCHROMATIN PROTEIN 1-like</fullName>
    </recommendedName>
</protein>
<reference evidence="1 2" key="1">
    <citation type="submission" date="2023-01" db="EMBL/GenBank/DDBJ databases">
        <authorList>
            <person name="Whitehead M."/>
        </authorList>
    </citation>
    <scope>NUCLEOTIDE SEQUENCE [LARGE SCALE GENOMIC DNA]</scope>
</reference>
<comment type="caution">
    <text evidence="1">The sequence shown here is derived from an EMBL/GenBank/DDBJ whole genome shotgun (WGS) entry which is preliminary data.</text>
</comment>
<dbReference type="EMBL" id="CARXXK010000003">
    <property type="protein sequence ID" value="CAI6360145.1"/>
    <property type="molecule type" value="Genomic_DNA"/>
</dbReference>
<evidence type="ECO:0008006" key="3">
    <source>
        <dbReference type="Google" id="ProtNLM"/>
    </source>
</evidence>
<accession>A0AAV0WW44</accession>
<name>A0AAV0WW44_9HEMI</name>
<sequence>MSSELTTEELVAIAVALEEDENKIQKKRKYSVHPLNKERKRKGQFHLIYDDLRVYPEKFFSFYRMSMPTFDELLSIVRSDLLKMENFKNDTITQHQRNA</sequence>
<keyword evidence="2" id="KW-1185">Reference proteome</keyword>
<evidence type="ECO:0000313" key="1">
    <source>
        <dbReference type="EMBL" id="CAI6360145.1"/>
    </source>
</evidence>
<gene>
    <name evidence="1" type="ORF">MEUPH1_LOCUS15476</name>
</gene>
<dbReference type="AlphaFoldDB" id="A0AAV0WW44"/>
<evidence type="ECO:0000313" key="2">
    <source>
        <dbReference type="Proteomes" id="UP001160148"/>
    </source>
</evidence>